<accession>A0A1H6V7F1</accession>
<sequence>MAKSAIWEDPFLLVTQKDHFLKKYAQQDSGSEYPKIDLALFKKEPFILLNEGQKIRQISDLILQEAAFEPNVILITKSFETARRLSSKGLGVSFIPRQYIGIFPNAYEADYYYIDQKYMPYWTLCVKAQQHAYMSKAERLFIRMLGSQFGAKGLMD</sequence>
<dbReference type="Proteomes" id="UP000199662">
    <property type="component" value="Unassembled WGS sequence"/>
</dbReference>
<dbReference type="AlphaFoldDB" id="A0A1H6V7F1"/>
<reference evidence="2 3" key="1">
    <citation type="submission" date="2016-10" db="EMBL/GenBank/DDBJ databases">
        <authorList>
            <person name="de Groot N.N."/>
        </authorList>
    </citation>
    <scope>NUCLEOTIDE SEQUENCE [LARGE SCALE GENOMIC DNA]</scope>
    <source>
        <strain evidence="2 3">DSM 2179</strain>
    </source>
</reference>
<dbReference type="CDD" id="cd05466">
    <property type="entry name" value="PBP2_LTTR_substrate"/>
    <property type="match status" value="1"/>
</dbReference>
<dbReference type="Gene3D" id="3.40.190.290">
    <property type="match status" value="1"/>
</dbReference>
<gene>
    <name evidence="2" type="ORF">SAMN05660742_102242</name>
</gene>
<dbReference type="RefSeq" id="WP_245741238.1">
    <property type="nucleotide sequence ID" value="NZ_FNZK01000002.1"/>
</dbReference>
<dbReference type="InterPro" id="IPR005119">
    <property type="entry name" value="LysR_subst-bd"/>
</dbReference>
<dbReference type="SUPFAM" id="SSF53850">
    <property type="entry name" value="Periplasmic binding protein-like II"/>
    <property type="match status" value="1"/>
</dbReference>
<dbReference type="Pfam" id="PF03466">
    <property type="entry name" value="LysR_substrate"/>
    <property type="match status" value="1"/>
</dbReference>
<keyword evidence="3" id="KW-1185">Reference proteome</keyword>
<dbReference type="STRING" id="84035.SAMN05660742_102242"/>
<proteinExistence type="predicted"/>
<dbReference type="EMBL" id="FNZK01000002">
    <property type="protein sequence ID" value="SEJ00481.1"/>
    <property type="molecule type" value="Genomic_DNA"/>
</dbReference>
<evidence type="ECO:0000259" key="1">
    <source>
        <dbReference type="Pfam" id="PF03466"/>
    </source>
</evidence>
<feature type="domain" description="LysR substrate-binding" evidence="1">
    <location>
        <begin position="6"/>
        <end position="148"/>
    </location>
</feature>
<name>A0A1H6V7F1_9FIRM</name>
<organism evidence="2 3">
    <name type="scientific">Propionispira arboris</name>
    <dbReference type="NCBI Taxonomy" id="84035"/>
    <lineage>
        <taxon>Bacteria</taxon>
        <taxon>Bacillati</taxon>
        <taxon>Bacillota</taxon>
        <taxon>Negativicutes</taxon>
        <taxon>Selenomonadales</taxon>
        <taxon>Selenomonadaceae</taxon>
        <taxon>Propionispira</taxon>
    </lineage>
</organism>
<evidence type="ECO:0000313" key="2">
    <source>
        <dbReference type="EMBL" id="SEJ00481.1"/>
    </source>
</evidence>
<evidence type="ECO:0000313" key="3">
    <source>
        <dbReference type="Proteomes" id="UP000199662"/>
    </source>
</evidence>
<protein>
    <submittedName>
        <fullName evidence="2">LysR substrate binding domain-containing protein</fullName>
    </submittedName>
</protein>